<evidence type="ECO:0000256" key="2">
    <source>
        <dbReference type="ARBA" id="ARBA00004123"/>
    </source>
</evidence>
<comment type="function">
    <text evidence="13">Ubiquitin-protein ligase that probably functions as an E3 ligase in conjunction with specific E1 and E2 ligases. May also function as an E4 ligase mediating the assembly of polyubiquitin chains on substrates ubiquitinated by another E3 ubiquitin ligase. May regulate myosin assembly in striated muscles together with STUB1 and VCP/p97 by targeting myosin chaperone UNC45B for proteasomal degradation.</text>
</comment>
<accession>A0A8J2KFB5</accession>
<comment type="pathway">
    <text evidence="4">Protein modification; protein ubiquitination.</text>
</comment>
<keyword evidence="11" id="KW-0007">Acetylation</keyword>
<keyword evidence="9" id="KW-0808">Transferase</keyword>
<dbReference type="EC" id="2.3.2.27" evidence="6"/>
<evidence type="ECO:0000256" key="8">
    <source>
        <dbReference type="ARBA" id="ARBA00022553"/>
    </source>
</evidence>
<dbReference type="GO" id="GO:0036503">
    <property type="term" value="P:ERAD pathway"/>
    <property type="evidence" value="ECO:0007669"/>
    <property type="project" value="InterPro"/>
</dbReference>
<dbReference type="GO" id="GO:0005737">
    <property type="term" value="C:cytoplasm"/>
    <property type="evidence" value="ECO:0007669"/>
    <property type="project" value="UniProtKB-SubCell"/>
</dbReference>
<comment type="catalytic activity">
    <reaction evidence="1">
        <text>S-ubiquitinyl-[E2 ubiquitin-conjugating enzyme]-L-cysteine + [acceptor protein]-L-lysine = [E2 ubiquitin-conjugating enzyme]-L-cysteine + N(6)-ubiquitinyl-[acceptor protein]-L-lysine.</text>
        <dbReference type="EC" id="2.3.2.27"/>
    </reaction>
</comment>
<reference evidence="18" key="1">
    <citation type="submission" date="2021-06" db="EMBL/GenBank/DDBJ databases">
        <authorList>
            <person name="Hodson N. C."/>
            <person name="Mongue J. A."/>
            <person name="Jaron S. K."/>
        </authorList>
    </citation>
    <scope>NUCLEOTIDE SEQUENCE</scope>
</reference>
<evidence type="ECO:0000256" key="14">
    <source>
        <dbReference type="ARBA" id="ARBA00072779"/>
    </source>
</evidence>
<keyword evidence="19" id="KW-1185">Reference proteome</keyword>
<dbReference type="GO" id="GO:0034450">
    <property type="term" value="F:ubiquitin-ubiquitin ligase activity"/>
    <property type="evidence" value="ECO:0007669"/>
    <property type="project" value="InterPro"/>
</dbReference>
<dbReference type="Proteomes" id="UP000708208">
    <property type="component" value="Unassembled WGS sequence"/>
</dbReference>
<feature type="domain" description="U-box" evidence="17">
    <location>
        <begin position="16"/>
        <end position="82"/>
    </location>
</feature>
<evidence type="ECO:0000256" key="16">
    <source>
        <dbReference type="ARBA" id="ARBA00083610"/>
    </source>
</evidence>
<dbReference type="GO" id="GO:0006511">
    <property type="term" value="P:ubiquitin-dependent protein catabolic process"/>
    <property type="evidence" value="ECO:0007669"/>
    <property type="project" value="UniProtKB-ARBA"/>
</dbReference>
<evidence type="ECO:0000256" key="13">
    <source>
        <dbReference type="ARBA" id="ARBA00056267"/>
    </source>
</evidence>
<keyword evidence="7" id="KW-0963">Cytoplasm</keyword>
<dbReference type="Pfam" id="PF04564">
    <property type="entry name" value="U-box"/>
    <property type="match status" value="1"/>
</dbReference>
<evidence type="ECO:0000256" key="5">
    <source>
        <dbReference type="ARBA" id="ARBA00007434"/>
    </source>
</evidence>
<evidence type="ECO:0000259" key="17">
    <source>
        <dbReference type="PROSITE" id="PS51698"/>
    </source>
</evidence>
<dbReference type="SMART" id="SM00504">
    <property type="entry name" value="Ubox"/>
    <property type="match status" value="1"/>
</dbReference>
<evidence type="ECO:0000256" key="11">
    <source>
        <dbReference type="ARBA" id="ARBA00022990"/>
    </source>
</evidence>
<dbReference type="EMBL" id="CAJVCH010380144">
    <property type="protein sequence ID" value="CAG7816871.1"/>
    <property type="molecule type" value="Genomic_DNA"/>
</dbReference>
<dbReference type="FunFam" id="3.30.40.10:FF:000060">
    <property type="entry name" value="ubiquitin conjugation factor E4 B"/>
    <property type="match status" value="1"/>
</dbReference>
<dbReference type="GO" id="GO:0000151">
    <property type="term" value="C:ubiquitin ligase complex"/>
    <property type="evidence" value="ECO:0007669"/>
    <property type="project" value="InterPro"/>
</dbReference>
<evidence type="ECO:0000313" key="18">
    <source>
        <dbReference type="EMBL" id="CAG7816871.1"/>
    </source>
</evidence>
<evidence type="ECO:0000313" key="19">
    <source>
        <dbReference type="Proteomes" id="UP000708208"/>
    </source>
</evidence>
<evidence type="ECO:0000256" key="12">
    <source>
        <dbReference type="ARBA" id="ARBA00023242"/>
    </source>
</evidence>
<evidence type="ECO:0000256" key="6">
    <source>
        <dbReference type="ARBA" id="ARBA00012483"/>
    </source>
</evidence>
<dbReference type="InterPro" id="IPR003613">
    <property type="entry name" value="Ubox_domain"/>
</dbReference>
<dbReference type="InterPro" id="IPR045132">
    <property type="entry name" value="UBE4"/>
</dbReference>
<comment type="similarity">
    <text evidence="5">Belongs to the ubiquitin conjugation factor E4 family.</text>
</comment>
<dbReference type="AlphaFoldDB" id="A0A8J2KFB5"/>
<keyword evidence="10" id="KW-0833">Ubl conjugation pathway</keyword>
<comment type="caution">
    <text evidence="18">The sequence shown here is derived from an EMBL/GenBank/DDBJ whole genome shotgun (WGS) entry which is preliminary data.</text>
</comment>
<organism evidence="18 19">
    <name type="scientific">Allacma fusca</name>
    <dbReference type="NCBI Taxonomy" id="39272"/>
    <lineage>
        <taxon>Eukaryota</taxon>
        <taxon>Metazoa</taxon>
        <taxon>Ecdysozoa</taxon>
        <taxon>Arthropoda</taxon>
        <taxon>Hexapoda</taxon>
        <taxon>Collembola</taxon>
        <taxon>Symphypleona</taxon>
        <taxon>Sminthuridae</taxon>
        <taxon>Allacma</taxon>
    </lineage>
</organism>
<evidence type="ECO:0000256" key="9">
    <source>
        <dbReference type="ARBA" id="ARBA00022679"/>
    </source>
</evidence>
<sequence length="82" mass="9483">MVTVKSLQLVARDSWDPLMDTLMDDPVVLPSGKVMDRSVIMRHLLNSNTDPFNRQPLSEDMLTEATELKQRIQDWKNKKDAQ</sequence>
<keyword evidence="8" id="KW-0597">Phosphoprotein</keyword>
<dbReference type="PROSITE" id="PS51698">
    <property type="entry name" value="U_BOX"/>
    <property type="match status" value="1"/>
</dbReference>
<evidence type="ECO:0000256" key="1">
    <source>
        <dbReference type="ARBA" id="ARBA00000900"/>
    </source>
</evidence>
<evidence type="ECO:0000256" key="3">
    <source>
        <dbReference type="ARBA" id="ARBA00004496"/>
    </source>
</evidence>
<comment type="subcellular location">
    <subcellularLocation>
        <location evidence="3">Cytoplasm</location>
    </subcellularLocation>
    <subcellularLocation>
        <location evidence="2">Nucleus</location>
    </subcellularLocation>
</comment>
<dbReference type="PANTHER" id="PTHR13931">
    <property type="entry name" value="UBIQUITINATION FACTOR E4"/>
    <property type="match status" value="1"/>
</dbReference>
<name>A0A8J2KFB5_9HEXA</name>
<proteinExistence type="inferred from homology"/>
<dbReference type="PANTHER" id="PTHR13931:SF2">
    <property type="entry name" value="UBIQUITIN CONJUGATION FACTOR E4 B"/>
    <property type="match status" value="1"/>
</dbReference>
<evidence type="ECO:0000256" key="10">
    <source>
        <dbReference type="ARBA" id="ARBA00022786"/>
    </source>
</evidence>
<gene>
    <name evidence="18" type="ORF">AFUS01_LOCUS27465</name>
</gene>
<keyword evidence="12" id="KW-0539">Nucleus</keyword>
<evidence type="ECO:0000256" key="15">
    <source>
        <dbReference type="ARBA" id="ARBA00081821"/>
    </source>
</evidence>
<dbReference type="GO" id="GO:0005634">
    <property type="term" value="C:nucleus"/>
    <property type="evidence" value="ECO:0007669"/>
    <property type="project" value="UniProtKB-SubCell"/>
</dbReference>
<evidence type="ECO:0000256" key="7">
    <source>
        <dbReference type="ARBA" id="ARBA00022490"/>
    </source>
</evidence>
<protein>
    <recommendedName>
        <fullName evidence="14">Ubiquitin conjugation factor E4 B</fullName>
        <ecNumber evidence="6">2.3.2.27</ecNumber>
    </recommendedName>
    <alternativeName>
        <fullName evidence="16">RING-type E3 ubiquitin transferase E4 B</fullName>
    </alternativeName>
    <alternativeName>
        <fullName evidence="15">Ubiquitin fusion degradation protein 2</fullName>
    </alternativeName>
</protein>
<dbReference type="GO" id="GO:0000209">
    <property type="term" value="P:protein polyubiquitination"/>
    <property type="evidence" value="ECO:0007669"/>
    <property type="project" value="TreeGrafter"/>
</dbReference>
<evidence type="ECO:0000256" key="4">
    <source>
        <dbReference type="ARBA" id="ARBA00004906"/>
    </source>
</evidence>
<dbReference type="OrthoDB" id="20295at2759"/>